<proteinExistence type="predicted"/>
<gene>
    <name evidence="1" type="ORF">IK5_01415</name>
</gene>
<dbReference type="AlphaFoldDB" id="A0A9W5L215"/>
<dbReference type="Proteomes" id="UP000006967">
    <property type="component" value="Unassembled WGS sequence"/>
</dbReference>
<sequence length="30" mass="3572">MTMNLFRNKTIKLSAMRETDAEVMAMWVRP</sequence>
<protein>
    <submittedName>
        <fullName evidence="1">Uncharacterized protein</fullName>
    </submittedName>
</protein>
<reference evidence="1 2" key="1">
    <citation type="submission" date="2012-04" db="EMBL/GenBank/DDBJ databases">
        <title>The Genome Sequence of Bacillus cereus VD154.</title>
        <authorList>
            <consortium name="The Broad Institute Genome Sequencing Platform"/>
            <consortium name="The Broad Institute Genome Sequencing Center for Infectious Disease"/>
            <person name="Feldgarden M."/>
            <person name="Van der Auwera G.A."/>
            <person name="Mahillon J."/>
            <person name="Duprez V."/>
            <person name="Timmery S."/>
            <person name="Mattelet C."/>
            <person name="Dierick K."/>
            <person name="Sun M."/>
            <person name="Yu Z."/>
            <person name="Zhu L."/>
            <person name="Hu X."/>
            <person name="Shank E.B."/>
            <person name="Swiecicka I."/>
            <person name="Hansen B.M."/>
            <person name="Andrup L."/>
            <person name="Young S.K."/>
            <person name="Zeng Q."/>
            <person name="Gargeya S."/>
            <person name="Fitzgerald M."/>
            <person name="Haas B."/>
            <person name="Abouelleil A."/>
            <person name="Alvarado L."/>
            <person name="Arachchi H.M."/>
            <person name="Berlin A."/>
            <person name="Chapman S.B."/>
            <person name="Goldberg J."/>
            <person name="Griggs A."/>
            <person name="Gujja S."/>
            <person name="Hansen M."/>
            <person name="Howarth C."/>
            <person name="Imamovic A."/>
            <person name="Larimer J."/>
            <person name="McCowen C."/>
            <person name="Montmayeur A."/>
            <person name="Murphy C."/>
            <person name="Neiman D."/>
            <person name="Pearson M."/>
            <person name="Priest M."/>
            <person name="Roberts A."/>
            <person name="Saif S."/>
            <person name="Shea T."/>
            <person name="Sisk P."/>
            <person name="Sykes S."/>
            <person name="Wortman J."/>
            <person name="Nusbaum C."/>
            <person name="Birren B."/>
        </authorList>
    </citation>
    <scope>NUCLEOTIDE SEQUENCE [LARGE SCALE GENOMIC DNA]</scope>
    <source>
        <strain evidence="1 2">VD154</strain>
    </source>
</reference>
<evidence type="ECO:0000313" key="1">
    <source>
        <dbReference type="EMBL" id="EJR75123.1"/>
    </source>
</evidence>
<comment type="caution">
    <text evidence="1">The sequence shown here is derived from an EMBL/GenBank/DDBJ whole genome shotgun (WGS) entry which is preliminary data.</text>
</comment>
<evidence type="ECO:0000313" key="2">
    <source>
        <dbReference type="Proteomes" id="UP000006967"/>
    </source>
</evidence>
<accession>A0A9W5L215</accession>
<name>A0A9W5L215_BACCE</name>
<dbReference type="EMBL" id="AHFG01000015">
    <property type="protein sequence ID" value="EJR75123.1"/>
    <property type="molecule type" value="Genomic_DNA"/>
</dbReference>
<organism evidence="1 2">
    <name type="scientific">Bacillus cereus VD154</name>
    <dbReference type="NCBI Taxonomy" id="1053238"/>
    <lineage>
        <taxon>Bacteria</taxon>
        <taxon>Bacillati</taxon>
        <taxon>Bacillota</taxon>
        <taxon>Bacilli</taxon>
        <taxon>Bacillales</taxon>
        <taxon>Bacillaceae</taxon>
        <taxon>Bacillus</taxon>
        <taxon>Bacillus cereus group</taxon>
    </lineage>
</organism>